<evidence type="ECO:0000256" key="6">
    <source>
        <dbReference type="SAM" id="SignalP"/>
    </source>
</evidence>
<keyword evidence="3" id="KW-0862">Zinc</keyword>
<name>A0A3R7QQD6_PENVA</name>
<feature type="signal peptide" evidence="6">
    <location>
        <begin position="1"/>
        <end position="16"/>
    </location>
</feature>
<evidence type="ECO:0000313" key="8">
    <source>
        <dbReference type="EMBL" id="ROT74577.1"/>
    </source>
</evidence>
<dbReference type="InterPro" id="IPR027370">
    <property type="entry name" value="Znf-RING_euk"/>
</dbReference>
<dbReference type="OrthoDB" id="10554534at2759"/>
<evidence type="ECO:0000256" key="1">
    <source>
        <dbReference type="ARBA" id="ARBA00022723"/>
    </source>
</evidence>
<dbReference type="CDD" id="cd16449">
    <property type="entry name" value="RING-HC"/>
    <property type="match status" value="1"/>
</dbReference>
<dbReference type="Pfam" id="PF13445">
    <property type="entry name" value="zf-RING_UBOX"/>
    <property type="match status" value="1"/>
</dbReference>
<evidence type="ECO:0000259" key="7">
    <source>
        <dbReference type="PROSITE" id="PS50089"/>
    </source>
</evidence>
<dbReference type="InterPro" id="IPR013083">
    <property type="entry name" value="Znf_RING/FYVE/PHD"/>
</dbReference>
<dbReference type="PROSITE" id="PS50089">
    <property type="entry name" value="ZF_RING_2"/>
    <property type="match status" value="2"/>
</dbReference>
<dbReference type="EMBL" id="QCYY01001877">
    <property type="protein sequence ID" value="ROT74577.1"/>
    <property type="molecule type" value="Genomic_DNA"/>
</dbReference>
<dbReference type="Pfam" id="PF14634">
    <property type="entry name" value="zf-RING_5"/>
    <property type="match status" value="1"/>
</dbReference>
<proteinExistence type="predicted"/>
<evidence type="ECO:0000313" key="9">
    <source>
        <dbReference type="Proteomes" id="UP000283509"/>
    </source>
</evidence>
<dbReference type="PANTHER" id="PTHR47156">
    <property type="entry name" value="PROTEIN CBG20824"/>
    <property type="match status" value="1"/>
</dbReference>
<organism evidence="8 9">
    <name type="scientific">Penaeus vannamei</name>
    <name type="common">Whiteleg shrimp</name>
    <name type="synonym">Litopenaeus vannamei</name>
    <dbReference type="NCBI Taxonomy" id="6689"/>
    <lineage>
        <taxon>Eukaryota</taxon>
        <taxon>Metazoa</taxon>
        <taxon>Ecdysozoa</taxon>
        <taxon>Arthropoda</taxon>
        <taxon>Crustacea</taxon>
        <taxon>Multicrustacea</taxon>
        <taxon>Malacostraca</taxon>
        <taxon>Eumalacostraca</taxon>
        <taxon>Eucarida</taxon>
        <taxon>Decapoda</taxon>
        <taxon>Dendrobranchiata</taxon>
        <taxon>Penaeoidea</taxon>
        <taxon>Penaeidae</taxon>
        <taxon>Penaeus</taxon>
    </lineage>
</organism>
<reference evidence="8 9" key="2">
    <citation type="submission" date="2019-01" db="EMBL/GenBank/DDBJ databases">
        <title>The decoding of complex shrimp genome reveals the adaptation for benthos swimmer, frequently molting mechanism and breeding impact on genome.</title>
        <authorList>
            <person name="Sun Y."/>
            <person name="Gao Y."/>
            <person name="Yu Y."/>
        </authorList>
    </citation>
    <scope>NUCLEOTIDE SEQUENCE [LARGE SCALE GENOMIC DNA]</scope>
    <source>
        <tissue evidence="8">Muscle</tissue>
    </source>
</reference>
<feature type="coiled-coil region" evidence="5">
    <location>
        <begin position="43"/>
        <end position="70"/>
    </location>
</feature>
<gene>
    <name evidence="8" type="ORF">C7M84_006912</name>
</gene>
<feature type="domain" description="RING-type" evidence="7">
    <location>
        <begin position="232"/>
        <end position="276"/>
    </location>
</feature>
<keyword evidence="1" id="KW-0479">Metal-binding</keyword>
<dbReference type="Proteomes" id="UP000283509">
    <property type="component" value="Unassembled WGS sequence"/>
</dbReference>
<dbReference type="InterPro" id="IPR052667">
    <property type="entry name" value="E3_ubiquitin-ligase_RING"/>
</dbReference>
<dbReference type="SUPFAM" id="SSF57850">
    <property type="entry name" value="RING/U-box"/>
    <property type="match status" value="2"/>
</dbReference>
<dbReference type="AlphaFoldDB" id="A0A3R7QQD6"/>
<dbReference type="Gene3D" id="3.30.40.10">
    <property type="entry name" value="Zinc/RING finger domain, C3HC4 (zinc finger)"/>
    <property type="match status" value="2"/>
</dbReference>
<keyword evidence="9" id="KW-1185">Reference proteome</keyword>
<evidence type="ECO:0000256" key="5">
    <source>
        <dbReference type="SAM" id="Coils"/>
    </source>
</evidence>
<keyword evidence="2 4" id="KW-0863">Zinc-finger</keyword>
<keyword evidence="6" id="KW-0732">Signal</keyword>
<evidence type="ECO:0000256" key="4">
    <source>
        <dbReference type="PROSITE-ProRule" id="PRU00175"/>
    </source>
</evidence>
<accession>A0A3R7QQD6</accession>
<evidence type="ECO:0000256" key="3">
    <source>
        <dbReference type="ARBA" id="ARBA00022833"/>
    </source>
</evidence>
<feature type="chain" id="PRO_5018711181" description="RING-type domain-containing protein" evidence="6">
    <location>
        <begin position="17"/>
        <end position="426"/>
    </location>
</feature>
<sequence>MAFLIPPLLEIASATALTAFGWKVAEEIPNAIRAFKDDGGGQVREYDQRLLDAMKEIEQQKIENQKKQDELMMAMMNTVLRLQDTSRSSPDHKETRKQMAKEMRKIIEENMPKKKGKACFKVLQNRMQLQCNVCMEIYNTKERLVFPHCGHTFSQDCLKKISRKKVFKCPFCRQDKDRFENLRVNHAIMSYWIQQRKRFVTEKKTMKKLEKQDNNLAVAASKRYQERRGLRCKACQNQYNRKERCPYILSVCGHTVCWDCIDRVSGRKSTECPLCHKRNGSQDDRPLNYSVYMLLEEDEDVDECYGAQAMPARKSYFEYGQECYGLYEDLTEDDYGRPYGDHDLEGTGKWKESKKKRWQEEREMEDIETAIALSLSIQVIPPLPPDAKLKMETERKPFNSWLVGEIQHALRSFLRSLLGGVLEDGL</sequence>
<dbReference type="GO" id="GO:0008270">
    <property type="term" value="F:zinc ion binding"/>
    <property type="evidence" value="ECO:0007669"/>
    <property type="project" value="UniProtKB-KW"/>
</dbReference>
<dbReference type="InterPro" id="IPR001841">
    <property type="entry name" value="Znf_RING"/>
</dbReference>
<evidence type="ECO:0000256" key="2">
    <source>
        <dbReference type="ARBA" id="ARBA00022771"/>
    </source>
</evidence>
<protein>
    <recommendedName>
        <fullName evidence="7">RING-type domain-containing protein</fullName>
    </recommendedName>
</protein>
<dbReference type="InterPro" id="IPR017907">
    <property type="entry name" value="Znf_RING_CS"/>
</dbReference>
<reference evidence="8 9" key="1">
    <citation type="submission" date="2018-04" db="EMBL/GenBank/DDBJ databases">
        <authorList>
            <person name="Zhang X."/>
            <person name="Yuan J."/>
            <person name="Li F."/>
            <person name="Xiang J."/>
        </authorList>
    </citation>
    <scope>NUCLEOTIDE SEQUENCE [LARGE SCALE GENOMIC DNA]</scope>
    <source>
        <tissue evidence="8">Muscle</tissue>
    </source>
</reference>
<dbReference type="PANTHER" id="PTHR47156:SF7">
    <property type="entry name" value="RING-TYPE DOMAIN-CONTAINING PROTEIN"/>
    <property type="match status" value="1"/>
</dbReference>
<keyword evidence="5" id="KW-0175">Coiled coil</keyword>
<comment type="caution">
    <text evidence="8">The sequence shown here is derived from an EMBL/GenBank/DDBJ whole genome shotgun (WGS) entry which is preliminary data.</text>
</comment>
<feature type="domain" description="RING-type" evidence="7">
    <location>
        <begin position="131"/>
        <end position="173"/>
    </location>
</feature>
<dbReference type="PROSITE" id="PS00518">
    <property type="entry name" value="ZF_RING_1"/>
    <property type="match status" value="1"/>
</dbReference>
<dbReference type="SMART" id="SM00184">
    <property type="entry name" value="RING"/>
    <property type="match status" value="2"/>
</dbReference>